<feature type="domain" description="ABC transporter" evidence="5">
    <location>
        <begin position="6"/>
        <end position="238"/>
    </location>
</feature>
<dbReference type="Pfam" id="PF00005">
    <property type="entry name" value="ABC_tran"/>
    <property type="match status" value="1"/>
</dbReference>
<dbReference type="PANTHER" id="PTHR42734">
    <property type="entry name" value="METAL TRANSPORT SYSTEM ATP-BINDING PROTEIN TM_0124-RELATED"/>
    <property type="match status" value="1"/>
</dbReference>
<dbReference type="InterPro" id="IPR017871">
    <property type="entry name" value="ABC_transporter-like_CS"/>
</dbReference>
<dbReference type="Gene3D" id="3.40.50.300">
    <property type="entry name" value="P-loop containing nucleotide triphosphate hydrolases"/>
    <property type="match status" value="1"/>
</dbReference>
<dbReference type="EMBL" id="JX684099">
    <property type="protein sequence ID" value="AGF93593.1"/>
    <property type="molecule type" value="Genomic_DNA"/>
</dbReference>
<evidence type="ECO:0000256" key="2">
    <source>
        <dbReference type="ARBA" id="ARBA00022448"/>
    </source>
</evidence>
<protein>
    <submittedName>
        <fullName evidence="6">Zinc ABC transporter ATP-binding protein</fullName>
    </submittedName>
</protein>
<dbReference type="CDD" id="cd03235">
    <property type="entry name" value="ABC_Metallic_Cations"/>
    <property type="match status" value="1"/>
</dbReference>
<evidence type="ECO:0000256" key="1">
    <source>
        <dbReference type="ARBA" id="ARBA00005417"/>
    </source>
</evidence>
<dbReference type="PROSITE" id="PS50893">
    <property type="entry name" value="ABC_TRANSPORTER_2"/>
    <property type="match status" value="1"/>
</dbReference>
<dbReference type="GO" id="GO:0005524">
    <property type="term" value="F:ATP binding"/>
    <property type="evidence" value="ECO:0007669"/>
    <property type="project" value="UniProtKB-KW"/>
</dbReference>
<dbReference type="InterPro" id="IPR027417">
    <property type="entry name" value="P-loop_NTPase"/>
</dbReference>
<dbReference type="PROSITE" id="PS00211">
    <property type="entry name" value="ABC_TRANSPORTER_1"/>
    <property type="match status" value="1"/>
</dbReference>
<keyword evidence="4 6" id="KW-0067">ATP-binding</keyword>
<dbReference type="SUPFAM" id="SSF52540">
    <property type="entry name" value="P-loop containing nucleoside triphosphate hydrolases"/>
    <property type="match status" value="1"/>
</dbReference>
<evidence type="ECO:0000256" key="3">
    <source>
        <dbReference type="ARBA" id="ARBA00022741"/>
    </source>
</evidence>
<dbReference type="InterPro" id="IPR003439">
    <property type="entry name" value="ABC_transporter-like_ATP-bd"/>
</dbReference>
<dbReference type="SMART" id="SM00382">
    <property type="entry name" value="AAA"/>
    <property type="match status" value="1"/>
</dbReference>
<keyword evidence="3" id="KW-0547">Nucleotide-binding</keyword>
<sequence>MAEKVIEVSNLYLSYNEVNVLDNVNLTVMQGQFLAIIGPNGGGKTTLLKCILGLIEPDRGDIKIKGYDIKEGRKLIGYVPQISDFNKHFPINVKDAILMGRITDQKGFFFNYSKEDKQMAAEIMRDLDIYGIRNRQIGRLSGGQLQRVLIGRALAAEPEILLLDEPTASLDSEARSNIYSILKDINQDITIIVVTHDVSAISSHFDSVACLNRHLHYHGDKDINQKDLDQVYGCPVELIAHGVPHRVLADHEGDDHND</sequence>
<evidence type="ECO:0000256" key="4">
    <source>
        <dbReference type="ARBA" id="ARBA00022840"/>
    </source>
</evidence>
<reference evidence="6" key="1">
    <citation type="journal article" date="2013" name="Syst. Appl. Microbiol.">
        <title>New insights into the archaeal diversity of a hypersaline microbial mat obtained by a metagenomic approach.</title>
        <authorList>
            <person name="Lopez-Lopez A."/>
            <person name="Richter M."/>
            <person name="Pena A."/>
            <person name="Tamames J."/>
            <person name="Rossello-Mora R."/>
        </authorList>
    </citation>
    <scope>NUCLEOTIDE SEQUENCE</scope>
</reference>
<name>M1QC60_9ZZZZ</name>
<gene>
    <name evidence="6" type="ORF">FLSS-13_0023</name>
</gene>
<dbReference type="InterPro" id="IPR050153">
    <property type="entry name" value="Metal_Ion_Import_ABC"/>
</dbReference>
<keyword evidence="2" id="KW-0813">Transport</keyword>
<dbReference type="AlphaFoldDB" id="M1QC60"/>
<dbReference type="FunFam" id="3.40.50.300:FF:000134">
    <property type="entry name" value="Iron-enterobactin ABC transporter ATP-binding protein"/>
    <property type="match status" value="1"/>
</dbReference>
<comment type="similarity">
    <text evidence="1">Belongs to the ABC transporter superfamily.</text>
</comment>
<dbReference type="PANTHER" id="PTHR42734:SF17">
    <property type="entry name" value="METAL TRANSPORT SYSTEM ATP-BINDING PROTEIN TM_0124-RELATED"/>
    <property type="match status" value="1"/>
</dbReference>
<evidence type="ECO:0000313" key="6">
    <source>
        <dbReference type="EMBL" id="AGF93593.1"/>
    </source>
</evidence>
<evidence type="ECO:0000259" key="5">
    <source>
        <dbReference type="PROSITE" id="PS50893"/>
    </source>
</evidence>
<organism evidence="6">
    <name type="scientific">uncultured organism</name>
    <dbReference type="NCBI Taxonomy" id="155900"/>
    <lineage>
        <taxon>unclassified sequences</taxon>
        <taxon>environmental samples</taxon>
    </lineage>
</organism>
<accession>M1QC60</accession>
<dbReference type="InterPro" id="IPR003593">
    <property type="entry name" value="AAA+_ATPase"/>
</dbReference>
<dbReference type="GO" id="GO:0016887">
    <property type="term" value="F:ATP hydrolysis activity"/>
    <property type="evidence" value="ECO:0007669"/>
    <property type="project" value="InterPro"/>
</dbReference>
<proteinExistence type="inferred from homology"/>